<dbReference type="GO" id="GO:0044780">
    <property type="term" value="P:bacterial-type flagellum assembly"/>
    <property type="evidence" value="ECO:0007669"/>
    <property type="project" value="InterPro"/>
</dbReference>
<dbReference type="PANTHER" id="PTHR34773:SF1">
    <property type="entry name" value="FLAGELLAR SECRETION CHAPERONE FLIS"/>
    <property type="match status" value="1"/>
</dbReference>
<dbReference type="InterPro" id="IPR003713">
    <property type="entry name" value="FliS"/>
</dbReference>
<feature type="region of interest" description="Disordered" evidence="6">
    <location>
        <begin position="135"/>
        <end position="154"/>
    </location>
</feature>
<evidence type="ECO:0000256" key="3">
    <source>
        <dbReference type="ARBA" id="ARBA00022490"/>
    </source>
</evidence>
<sequence>MMPMPDPRRARKAVGVYQSALMTVPPLQAVVMLYDRVLGHLHGAAVAARSGEYPRQLEESMRAVEILRGLLSVLDVARGGEVAVRLGETYRSNMTAILSSLGSPEAESCYDRISRGLRSLRNSWAENAGMAVAEPRKTVDPALSAPEGPEGAAN</sequence>
<dbReference type="Gene3D" id="1.20.120.340">
    <property type="entry name" value="Flagellar protein FliS"/>
    <property type="match status" value="1"/>
</dbReference>
<evidence type="ECO:0000256" key="2">
    <source>
        <dbReference type="ARBA" id="ARBA00008787"/>
    </source>
</evidence>
<keyword evidence="8" id="KW-1185">Reference proteome</keyword>
<name>A0A7X0DQC3_NOVIT</name>
<comment type="similarity">
    <text evidence="2">Belongs to the FliS family.</text>
</comment>
<dbReference type="Proteomes" id="UP000544872">
    <property type="component" value="Unassembled WGS sequence"/>
</dbReference>
<accession>A0A7X0DQC3</accession>
<keyword evidence="7" id="KW-0969">Cilium</keyword>
<keyword evidence="3" id="KW-0963">Cytoplasm</keyword>
<protein>
    <submittedName>
        <fullName evidence="7">Flagellar protein FliS</fullName>
    </submittedName>
</protein>
<dbReference type="PANTHER" id="PTHR34773">
    <property type="entry name" value="FLAGELLAR SECRETION CHAPERONE FLIS"/>
    <property type="match status" value="1"/>
</dbReference>
<comment type="subcellular location">
    <subcellularLocation>
        <location evidence="1">Cytoplasm</location>
        <location evidence="1">Cytosol</location>
    </subcellularLocation>
</comment>
<gene>
    <name evidence="7" type="ORF">FHS48_003565</name>
</gene>
<organism evidence="7 8">
    <name type="scientific">Novispirillum itersonii</name>
    <name type="common">Aquaspirillum itersonii</name>
    <dbReference type="NCBI Taxonomy" id="189"/>
    <lineage>
        <taxon>Bacteria</taxon>
        <taxon>Pseudomonadati</taxon>
        <taxon>Pseudomonadota</taxon>
        <taxon>Alphaproteobacteria</taxon>
        <taxon>Rhodospirillales</taxon>
        <taxon>Novispirillaceae</taxon>
        <taxon>Novispirillum</taxon>
    </lineage>
</organism>
<dbReference type="SUPFAM" id="SSF101116">
    <property type="entry name" value="Flagellar export chaperone FliS"/>
    <property type="match status" value="1"/>
</dbReference>
<evidence type="ECO:0000256" key="5">
    <source>
        <dbReference type="ARBA" id="ARBA00023186"/>
    </source>
</evidence>
<evidence type="ECO:0000256" key="4">
    <source>
        <dbReference type="ARBA" id="ARBA00022795"/>
    </source>
</evidence>
<dbReference type="RefSeq" id="WP_184265509.1">
    <property type="nucleotide sequence ID" value="NZ_JACIIX010000017.1"/>
</dbReference>
<dbReference type="Pfam" id="PF02561">
    <property type="entry name" value="FliS"/>
    <property type="match status" value="1"/>
</dbReference>
<keyword evidence="7" id="KW-0966">Cell projection</keyword>
<reference evidence="7 8" key="1">
    <citation type="submission" date="2020-08" db="EMBL/GenBank/DDBJ databases">
        <title>Genomic Encyclopedia of Type Strains, Phase IV (KMG-IV): sequencing the most valuable type-strain genomes for metagenomic binning, comparative biology and taxonomic classification.</title>
        <authorList>
            <person name="Goeker M."/>
        </authorList>
    </citation>
    <scope>NUCLEOTIDE SEQUENCE [LARGE SCALE GENOMIC DNA]</scope>
    <source>
        <strain evidence="7 8">DSM 11590</strain>
    </source>
</reference>
<evidence type="ECO:0000313" key="7">
    <source>
        <dbReference type="EMBL" id="MBB6212117.1"/>
    </source>
</evidence>
<dbReference type="EMBL" id="JACIIX010000017">
    <property type="protein sequence ID" value="MBB6212117.1"/>
    <property type="molecule type" value="Genomic_DNA"/>
</dbReference>
<keyword evidence="7" id="KW-0282">Flagellum</keyword>
<dbReference type="AlphaFoldDB" id="A0A7X0DQC3"/>
<keyword evidence="5" id="KW-0143">Chaperone</keyword>
<dbReference type="GO" id="GO:0005829">
    <property type="term" value="C:cytosol"/>
    <property type="evidence" value="ECO:0007669"/>
    <property type="project" value="UniProtKB-SubCell"/>
</dbReference>
<dbReference type="GO" id="GO:0071973">
    <property type="term" value="P:bacterial-type flagellum-dependent cell motility"/>
    <property type="evidence" value="ECO:0007669"/>
    <property type="project" value="TreeGrafter"/>
</dbReference>
<keyword evidence="4" id="KW-1005">Bacterial flagellum biogenesis</keyword>
<proteinExistence type="inferred from homology"/>
<comment type="caution">
    <text evidence="7">The sequence shown here is derived from an EMBL/GenBank/DDBJ whole genome shotgun (WGS) entry which is preliminary data.</text>
</comment>
<evidence type="ECO:0000313" key="8">
    <source>
        <dbReference type="Proteomes" id="UP000544872"/>
    </source>
</evidence>
<evidence type="ECO:0000256" key="6">
    <source>
        <dbReference type="SAM" id="MobiDB-lite"/>
    </source>
</evidence>
<evidence type="ECO:0000256" key="1">
    <source>
        <dbReference type="ARBA" id="ARBA00004514"/>
    </source>
</evidence>
<dbReference type="InterPro" id="IPR036584">
    <property type="entry name" value="FliS_sf"/>
</dbReference>